<evidence type="ECO:0000256" key="5">
    <source>
        <dbReference type="SAM" id="Phobius"/>
    </source>
</evidence>
<dbReference type="EMBL" id="MRXX01000007">
    <property type="protein sequence ID" value="MBK4779784.1"/>
    <property type="molecule type" value="Genomic_DNA"/>
</dbReference>
<feature type="transmembrane region" description="Helical" evidence="5">
    <location>
        <begin position="187"/>
        <end position="205"/>
    </location>
</feature>
<dbReference type="GO" id="GO:0046583">
    <property type="term" value="F:monoatomic cation efflux transmembrane transporter activity"/>
    <property type="evidence" value="ECO:0007669"/>
    <property type="project" value="TreeGrafter"/>
</dbReference>
<feature type="transmembrane region" description="Helical" evidence="5">
    <location>
        <begin position="62"/>
        <end position="83"/>
    </location>
</feature>
<dbReference type="CDD" id="cd09325">
    <property type="entry name" value="TDT_C4-dicarb_trans"/>
    <property type="match status" value="1"/>
</dbReference>
<evidence type="ECO:0000256" key="1">
    <source>
        <dbReference type="ARBA" id="ARBA00004141"/>
    </source>
</evidence>
<feature type="transmembrane region" description="Helical" evidence="5">
    <location>
        <begin position="28"/>
        <end position="50"/>
    </location>
</feature>
<feature type="transmembrane region" description="Helical" evidence="5">
    <location>
        <begin position="149"/>
        <end position="166"/>
    </location>
</feature>
<accession>A0A9X0WPM1</accession>
<reference evidence="7 8" key="2">
    <citation type="submission" date="2021-03" db="EMBL/GenBank/DDBJ databases">
        <title>Human Oral Microbial Genomes.</title>
        <authorList>
            <person name="Johnston C.D."/>
            <person name="Chen T."/>
            <person name="Dewhirst F.E."/>
        </authorList>
    </citation>
    <scope>NUCLEOTIDE SEQUENCE [LARGE SCALE GENOMIC DNA]</scope>
    <source>
        <strain evidence="7 8">CCUG 66490</strain>
    </source>
</reference>
<organism evidence="6 9">
    <name type="scientific">Streptococcus lactarius</name>
    <dbReference type="NCBI Taxonomy" id="684066"/>
    <lineage>
        <taxon>Bacteria</taxon>
        <taxon>Bacillati</taxon>
        <taxon>Bacillota</taxon>
        <taxon>Bacilli</taxon>
        <taxon>Lactobacillales</taxon>
        <taxon>Streptococcaceae</taxon>
        <taxon>Streptococcus</taxon>
    </lineage>
</organism>
<evidence type="ECO:0000256" key="4">
    <source>
        <dbReference type="ARBA" id="ARBA00023136"/>
    </source>
</evidence>
<evidence type="ECO:0000313" key="8">
    <source>
        <dbReference type="Proteomes" id="UP000676511"/>
    </source>
</evidence>
<dbReference type="RefSeq" id="WP_200772791.1">
    <property type="nucleotide sequence ID" value="NZ_CP072329.1"/>
</dbReference>
<evidence type="ECO:0000313" key="9">
    <source>
        <dbReference type="Proteomes" id="UP001138780"/>
    </source>
</evidence>
<dbReference type="Gene3D" id="1.50.10.150">
    <property type="entry name" value="Voltage-dependent anion channel"/>
    <property type="match status" value="1"/>
</dbReference>
<evidence type="ECO:0000313" key="6">
    <source>
        <dbReference type="EMBL" id="MBK4779784.1"/>
    </source>
</evidence>
<feature type="transmembrane region" description="Helical" evidence="5">
    <location>
        <begin position="95"/>
        <end position="112"/>
    </location>
</feature>
<evidence type="ECO:0000256" key="2">
    <source>
        <dbReference type="ARBA" id="ARBA00022692"/>
    </source>
</evidence>
<proteinExistence type="predicted"/>
<evidence type="ECO:0000313" key="7">
    <source>
        <dbReference type="EMBL" id="QUB38750.1"/>
    </source>
</evidence>
<feature type="transmembrane region" description="Helical" evidence="5">
    <location>
        <begin position="124"/>
        <end position="143"/>
    </location>
</feature>
<dbReference type="Pfam" id="PF03595">
    <property type="entry name" value="SLAC1"/>
    <property type="match status" value="1"/>
</dbReference>
<keyword evidence="4 5" id="KW-0472">Membrane</keyword>
<comment type="subcellular location">
    <subcellularLocation>
        <location evidence="1">Membrane</location>
        <topology evidence="1">Multi-pass membrane protein</topology>
    </subcellularLocation>
</comment>
<feature type="transmembrane region" description="Helical" evidence="5">
    <location>
        <begin position="241"/>
        <end position="259"/>
    </location>
</feature>
<dbReference type="EMBL" id="CP072329">
    <property type="protein sequence ID" value="QUB38750.1"/>
    <property type="molecule type" value="Genomic_DNA"/>
</dbReference>
<feature type="transmembrane region" description="Helical" evidence="5">
    <location>
        <begin position="271"/>
        <end position="294"/>
    </location>
</feature>
<evidence type="ECO:0000256" key="3">
    <source>
        <dbReference type="ARBA" id="ARBA00022989"/>
    </source>
</evidence>
<name>A0A9X0WPM1_9STRE</name>
<dbReference type="AlphaFoldDB" id="A0A9X0WPM1"/>
<feature type="transmembrane region" description="Helical" evidence="5">
    <location>
        <begin position="211"/>
        <end position="229"/>
    </location>
</feature>
<dbReference type="PANTHER" id="PTHR37955:SF1">
    <property type="entry name" value="DEP DOMAIN-CONTAINING PROTEIN"/>
    <property type="match status" value="1"/>
</dbReference>
<reference evidence="6" key="1">
    <citation type="submission" date="2016-12" db="EMBL/GenBank/DDBJ databases">
        <title>Draft genome of Streptococcus lactarius CCUG 66490T type strain.</title>
        <authorList>
            <person name="Salva-Serra F."/>
            <person name="Engstrom-Jakobsson H."/>
            <person name="Thorell K."/>
            <person name="Gomila M."/>
            <person name="Gonzales-Siles L."/>
            <person name="Busquets A."/>
            <person name="Jaen-Luchoro D."/>
            <person name="Karlsson R."/>
            <person name="Kristiansson E."/>
            <person name="Moore E."/>
        </authorList>
    </citation>
    <scope>NUCLEOTIDE SEQUENCE</scope>
    <source>
        <strain evidence="6">CCUG 66490</strain>
    </source>
</reference>
<keyword evidence="3 5" id="KW-1133">Transmembrane helix</keyword>
<dbReference type="Proteomes" id="UP001138780">
    <property type="component" value="Unassembled WGS sequence"/>
</dbReference>
<dbReference type="InterPro" id="IPR004695">
    <property type="entry name" value="SLAC1/Mae1/Ssu1/TehA"/>
</dbReference>
<protein>
    <submittedName>
        <fullName evidence="6">C4-dicarboxylate ABC transporter</fullName>
    </submittedName>
    <submittedName>
        <fullName evidence="7">TDT family transporter</fullName>
    </submittedName>
</protein>
<gene>
    <name evidence="6" type="ORF">BTU61_06150</name>
    <name evidence="7" type="ORF">J4854_09435</name>
</gene>
<keyword evidence="2 5" id="KW-0812">Transmembrane</keyword>
<dbReference type="PANTHER" id="PTHR37955">
    <property type="entry name" value="TELLURITE RESISTANCE PROTEIN TEHA"/>
    <property type="match status" value="1"/>
</dbReference>
<dbReference type="GO" id="GO:0005886">
    <property type="term" value="C:plasma membrane"/>
    <property type="evidence" value="ECO:0007669"/>
    <property type="project" value="TreeGrafter"/>
</dbReference>
<keyword evidence="8" id="KW-1185">Reference proteome</keyword>
<dbReference type="Proteomes" id="UP000676511">
    <property type="component" value="Chromosome"/>
</dbReference>
<sequence>MKKIPLVFSGCLLGLVGAGNLTADSLPALSHLFSLTGLFLWFFFLAYHLIRWQETKMELQQPALLSGMATFPMAGMILSTYLLRLFPAVEGLSQVVWWSAFLLDVCLILYFTKTHVMVRPRVTATPSWTVLYVGIAVAALTYPVVGQRLIAYLALVVGFGLTFLLYPVIYTDLKKNPLPAHLLGQEGIYCAPFSLLLAALVRVGGASLPTWFLWIMVLASQAFYFFVLTRLPRMVKAGFQPAFSALTFPTVITATSLKMTQGLLRQPLLDYLVGAETLLCLVILLAVLGGYVAYLRDKC</sequence>
<dbReference type="InterPro" id="IPR038665">
    <property type="entry name" value="Voltage-dep_anion_channel_sf"/>
</dbReference>
<dbReference type="InterPro" id="IPR052951">
    <property type="entry name" value="Tellurite_res_ion_channel"/>
</dbReference>